<dbReference type="InterPro" id="IPR000594">
    <property type="entry name" value="ThiF_NAD_FAD-bd"/>
</dbReference>
<dbReference type="InterPro" id="IPR035985">
    <property type="entry name" value="Ubiquitin-activating_enz"/>
</dbReference>
<dbReference type="Gene3D" id="3.40.250.10">
    <property type="entry name" value="Rhodanese-like domain"/>
    <property type="match status" value="1"/>
</dbReference>
<evidence type="ECO:0000256" key="4">
    <source>
        <dbReference type="ARBA" id="ARBA00022694"/>
    </source>
</evidence>
<dbReference type="GO" id="GO:0005829">
    <property type="term" value="C:cytosol"/>
    <property type="evidence" value="ECO:0007669"/>
    <property type="project" value="UniProtKB-SubCell"/>
</dbReference>
<comment type="cofactor">
    <cofactor evidence="13">
        <name>Zn(2+)</name>
        <dbReference type="ChEBI" id="CHEBI:29105"/>
    </cofactor>
    <text evidence="13">Binds 1 zinc ion per subunit.</text>
</comment>
<feature type="binding site" evidence="13">
    <location>
        <position position="293"/>
    </location>
    <ligand>
        <name>Zn(2+)</name>
        <dbReference type="ChEBI" id="CHEBI:29105"/>
    </ligand>
</feature>
<keyword evidence="8" id="KW-0833">Ubl conjugation pathway</keyword>
<gene>
    <name evidence="13" type="primary">UBA4</name>
    <name evidence="15" type="ORF">CERSUDRAFT_108116</name>
</gene>
<dbReference type="FunFam" id="3.40.250.10:FF:000014">
    <property type="entry name" value="Adenylyltransferase and sulfurtransferase MOCS3"/>
    <property type="match status" value="1"/>
</dbReference>
<dbReference type="Pfam" id="PF00581">
    <property type="entry name" value="Rhodanese"/>
    <property type="match status" value="1"/>
</dbReference>
<dbReference type="FunFam" id="3.40.50.720:FF:000033">
    <property type="entry name" value="Adenylyltransferase and sulfurtransferase MOCS3"/>
    <property type="match status" value="1"/>
</dbReference>
<feature type="binding site" evidence="13">
    <location>
        <begin position="171"/>
        <end position="172"/>
    </location>
    <ligand>
        <name>ATP</name>
        <dbReference type="ChEBI" id="CHEBI:30616"/>
    </ligand>
</feature>
<evidence type="ECO:0000256" key="7">
    <source>
        <dbReference type="ARBA" id="ARBA00022741"/>
    </source>
</evidence>
<dbReference type="CDD" id="cd00757">
    <property type="entry name" value="ThiF_MoeB_HesA_family"/>
    <property type="match status" value="1"/>
</dbReference>
<dbReference type="OrthoDB" id="10261062at2759"/>
<dbReference type="InterPro" id="IPR028885">
    <property type="entry name" value="MOCS3/Uba4"/>
</dbReference>
<dbReference type="PANTHER" id="PTHR10953">
    <property type="entry name" value="UBIQUITIN-ACTIVATING ENZYME E1"/>
    <property type="match status" value="1"/>
</dbReference>
<feature type="binding site" evidence="13">
    <location>
        <position position="221"/>
    </location>
    <ligand>
        <name>Zn(2+)</name>
        <dbReference type="ChEBI" id="CHEBI:29105"/>
    </ligand>
</feature>
<feature type="binding site" evidence="13">
    <location>
        <position position="218"/>
    </location>
    <ligand>
        <name>Zn(2+)</name>
        <dbReference type="ChEBI" id="CHEBI:29105"/>
    </ligand>
</feature>
<keyword evidence="7 13" id="KW-0547">Nucleotide-binding</keyword>
<dbReference type="HAMAP" id="MF_03049">
    <property type="entry name" value="MOCS3_Uba4"/>
    <property type="match status" value="1"/>
</dbReference>
<dbReference type="GO" id="GO:0002143">
    <property type="term" value="P:tRNA wobble position uridine thiolation"/>
    <property type="evidence" value="ECO:0007669"/>
    <property type="project" value="InterPro"/>
</dbReference>
<comment type="similarity">
    <text evidence="13">In the N-terminal section; belongs to the HesA/MoeB/ThiF family. UBA4 subfamily.</text>
</comment>
<dbReference type="GO" id="GO:0004792">
    <property type="term" value="F:thiosulfate-cyanide sulfurtransferase activity"/>
    <property type="evidence" value="ECO:0007669"/>
    <property type="project" value="TreeGrafter"/>
</dbReference>
<keyword evidence="11 13" id="KW-0511">Multifunctional enzyme</keyword>
<dbReference type="Proteomes" id="UP000016930">
    <property type="component" value="Unassembled WGS sequence"/>
</dbReference>
<evidence type="ECO:0000256" key="10">
    <source>
        <dbReference type="ARBA" id="ARBA00022840"/>
    </source>
</evidence>
<dbReference type="EMBL" id="KB445806">
    <property type="protein sequence ID" value="EMD33301.1"/>
    <property type="molecule type" value="Genomic_DNA"/>
</dbReference>
<keyword evidence="5" id="KW-0548">Nucleotidyltransferase</keyword>
<dbReference type="STRING" id="914234.M2R311"/>
<organism evidence="15 16">
    <name type="scientific">Ceriporiopsis subvermispora (strain B)</name>
    <name type="common">White-rot fungus</name>
    <name type="synonym">Gelatoporia subvermispora</name>
    <dbReference type="NCBI Taxonomy" id="914234"/>
    <lineage>
        <taxon>Eukaryota</taxon>
        <taxon>Fungi</taxon>
        <taxon>Dikarya</taxon>
        <taxon>Basidiomycota</taxon>
        <taxon>Agaricomycotina</taxon>
        <taxon>Agaricomycetes</taxon>
        <taxon>Polyporales</taxon>
        <taxon>Gelatoporiaceae</taxon>
        <taxon>Gelatoporia</taxon>
    </lineage>
</organism>
<evidence type="ECO:0000256" key="5">
    <source>
        <dbReference type="ARBA" id="ARBA00022695"/>
    </source>
</evidence>
<reference evidence="15 16" key="1">
    <citation type="journal article" date="2012" name="Proc. Natl. Acad. Sci. U.S.A.">
        <title>Comparative genomics of Ceriporiopsis subvermispora and Phanerochaete chrysosporium provide insight into selective ligninolysis.</title>
        <authorList>
            <person name="Fernandez-Fueyo E."/>
            <person name="Ruiz-Duenas F.J."/>
            <person name="Ferreira P."/>
            <person name="Floudas D."/>
            <person name="Hibbett D.S."/>
            <person name="Canessa P."/>
            <person name="Larrondo L.F."/>
            <person name="James T.Y."/>
            <person name="Seelenfreund D."/>
            <person name="Lobos S."/>
            <person name="Polanco R."/>
            <person name="Tello M."/>
            <person name="Honda Y."/>
            <person name="Watanabe T."/>
            <person name="Watanabe T."/>
            <person name="Ryu J.S."/>
            <person name="Kubicek C.P."/>
            <person name="Schmoll M."/>
            <person name="Gaskell J."/>
            <person name="Hammel K.E."/>
            <person name="St John F.J."/>
            <person name="Vanden Wymelenberg A."/>
            <person name="Sabat G."/>
            <person name="Splinter BonDurant S."/>
            <person name="Syed K."/>
            <person name="Yadav J.S."/>
            <person name="Doddapaneni H."/>
            <person name="Subramanian V."/>
            <person name="Lavin J.L."/>
            <person name="Oguiza J.A."/>
            <person name="Perez G."/>
            <person name="Pisabarro A.G."/>
            <person name="Ramirez L."/>
            <person name="Santoyo F."/>
            <person name="Master E."/>
            <person name="Coutinho P.M."/>
            <person name="Henrissat B."/>
            <person name="Lombard V."/>
            <person name="Magnuson J.K."/>
            <person name="Kuees U."/>
            <person name="Hori C."/>
            <person name="Igarashi K."/>
            <person name="Samejima M."/>
            <person name="Held B.W."/>
            <person name="Barry K.W."/>
            <person name="LaButti K.M."/>
            <person name="Lapidus A."/>
            <person name="Lindquist E.A."/>
            <person name="Lucas S.M."/>
            <person name="Riley R."/>
            <person name="Salamov A.A."/>
            <person name="Hoffmeister D."/>
            <person name="Schwenk D."/>
            <person name="Hadar Y."/>
            <person name="Yarden O."/>
            <person name="de Vries R.P."/>
            <person name="Wiebenga A."/>
            <person name="Stenlid J."/>
            <person name="Eastwood D."/>
            <person name="Grigoriev I.V."/>
            <person name="Berka R.M."/>
            <person name="Blanchette R.A."/>
            <person name="Kersten P."/>
            <person name="Martinez A.T."/>
            <person name="Vicuna R."/>
            <person name="Cullen D."/>
        </authorList>
    </citation>
    <scope>NUCLEOTIDE SEQUENCE [LARGE SCALE GENOMIC DNA]</scope>
    <source>
        <strain evidence="15 16">B</strain>
    </source>
</reference>
<dbReference type="GO" id="GO:0046872">
    <property type="term" value="F:metal ion binding"/>
    <property type="evidence" value="ECO:0007669"/>
    <property type="project" value="UniProtKB-KW"/>
</dbReference>
<dbReference type="InterPro" id="IPR036873">
    <property type="entry name" value="Rhodanese-like_dom_sf"/>
</dbReference>
<evidence type="ECO:0000313" key="15">
    <source>
        <dbReference type="EMBL" id="EMD33301.1"/>
    </source>
</evidence>
<dbReference type="InterPro" id="IPR045886">
    <property type="entry name" value="ThiF/MoeB/HesA"/>
</dbReference>
<accession>M2R311</accession>
<evidence type="ECO:0000256" key="2">
    <source>
        <dbReference type="ARBA" id="ARBA00022490"/>
    </source>
</evidence>
<keyword evidence="2 13" id="KW-0963">Cytoplasm</keyword>
<dbReference type="InterPro" id="IPR001763">
    <property type="entry name" value="Rhodanese-like_dom"/>
</dbReference>
<feature type="domain" description="Rhodanese" evidence="14">
    <location>
        <begin position="347"/>
        <end position="439"/>
    </location>
</feature>
<feature type="binding site" evidence="13">
    <location>
        <position position="103"/>
    </location>
    <ligand>
        <name>ATP</name>
        <dbReference type="ChEBI" id="CHEBI:30616"/>
    </ligand>
</feature>
<sequence>MAMRMGYSHDCDKIRTEDALTTYLDGYLARKLKRDEVRLSSTSKLPLQDYTRYGRQLILSELGLPGQLKLHDASVVVVGAGGLGCPALQYLAAAGVGRIGVIDHDYVELSNLQRQVLHTEARIGMPKALSAAEAIKQINHTVHVHPVVVALTSSNAESLLSGYDLILDCTDNLPARYLLSDVAVRLGRPLVSGAAQQLVGQLCTYHLPLAEGAGRGPCFRCLFPRPPAPDLAGSCAELGILGAVTGVVGTLQAVEAIKLITGTHDGKPTLLMYSALGTPPFRNVTLRARRPTCPACGDEGERVGAISETDYVAFCGGERPDWVSRGLANDSADTRIRAKELDAVLRERANVQLIDVRPAVEFGICHIPGSINVPVKELVANPADYVDSNDPPETYVICRLGNDSQIAVDALRSAGAKGIVKDLVGGLRAWAHDVDQTFPVY</sequence>
<protein>
    <recommendedName>
        <fullName evidence="12">Needs CLA4 to survive protein 3</fullName>
    </recommendedName>
</protein>
<evidence type="ECO:0000256" key="13">
    <source>
        <dbReference type="HAMAP-Rule" id="MF_03049"/>
    </source>
</evidence>
<feature type="binding site" evidence="13">
    <location>
        <position position="82"/>
    </location>
    <ligand>
        <name>ATP</name>
        <dbReference type="ChEBI" id="CHEBI:30616"/>
    </ligand>
</feature>
<comment type="subcellular location">
    <subcellularLocation>
        <location evidence="1">Cytoplasm</location>
        <location evidence="1">Cytosol</location>
    </subcellularLocation>
</comment>
<dbReference type="Gene3D" id="3.40.50.720">
    <property type="entry name" value="NAD(P)-binding Rossmann-like Domain"/>
    <property type="match status" value="1"/>
</dbReference>
<evidence type="ECO:0000256" key="6">
    <source>
        <dbReference type="ARBA" id="ARBA00022723"/>
    </source>
</evidence>
<feature type="active site" description="Glycyl thioester intermediate; for adenylyltransferase activity" evidence="13">
    <location>
        <position position="235"/>
    </location>
</feature>
<dbReference type="Pfam" id="PF00899">
    <property type="entry name" value="ThiF"/>
    <property type="match status" value="1"/>
</dbReference>
<evidence type="ECO:0000256" key="12">
    <source>
        <dbReference type="ARBA" id="ARBA00075323"/>
    </source>
</evidence>
<comment type="pathway">
    <text evidence="13">tRNA modification; 5-methoxycarbonylmethyl-2-thiouridine-tRNA biosynthesis.</text>
</comment>
<evidence type="ECO:0000256" key="3">
    <source>
        <dbReference type="ARBA" id="ARBA00022679"/>
    </source>
</evidence>
<feature type="binding site" evidence="13">
    <location>
        <begin position="110"/>
        <end position="114"/>
    </location>
    <ligand>
        <name>ATP</name>
        <dbReference type="ChEBI" id="CHEBI:30616"/>
    </ligand>
</feature>
<keyword evidence="3 13" id="KW-0808">Transferase</keyword>
<keyword evidence="9 13" id="KW-0862">Zinc</keyword>
<feature type="binding site" evidence="13">
    <location>
        <position position="127"/>
    </location>
    <ligand>
        <name>ATP</name>
        <dbReference type="ChEBI" id="CHEBI:30616"/>
    </ligand>
</feature>
<dbReference type="SMART" id="SM00450">
    <property type="entry name" value="RHOD"/>
    <property type="match status" value="1"/>
</dbReference>
<keyword evidence="10 13" id="KW-0067">ATP-binding</keyword>
<evidence type="ECO:0000256" key="9">
    <source>
        <dbReference type="ARBA" id="ARBA00022833"/>
    </source>
</evidence>
<dbReference type="PANTHER" id="PTHR10953:SF102">
    <property type="entry name" value="ADENYLYLTRANSFERASE AND SULFURTRANSFERASE MOCS3"/>
    <property type="match status" value="1"/>
</dbReference>
<dbReference type="GO" id="GO:0042292">
    <property type="term" value="F:URM1 activating enzyme activity"/>
    <property type="evidence" value="ECO:0007669"/>
    <property type="project" value="TreeGrafter"/>
</dbReference>
<evidence type="ECO:0000256" key="11">
    <source>
        <dbReference type="ARBA" id="ARBA00023268"/>
    </source>
</evidence>
<dbReference type="GO" id="GO:0005524">
    <property type="term" value="F:ATP binding"/>
    <property type="evidence" value="ECO:0007669"/>
    <property type="project" value="UniProtKB-KW"/>
</dbReference>
<proteinExistence type="inferred from homology"/>
<feature type="binding site" evidence="13">
    <location>
        <position position="296"/>
    </location>
    <ligand>
        <name>Zn(2+)</name>
        <dbReference type="ChEBI" id="CHEBI:29105"/>
    </ligand>
</feature>
<dbReference type="AlphaFoldDB" id="M2R311"/>
<feature type="active site" description="Cysteine persulfide intermediate; for sulfurtransferase activity" evidence="13">
    <location>
        <position position="398"/>
    </location>
</feature>
<evidence type="ECO:0000256" key="1">
    <source>
        <dbReference type="ARBA" id="ARBA00004514"/>
    </source>
</evidence>
<dbReference type="GO" id="GO:0032447">
    <property type="term" value="P:protein urmylation"/>
    <property type="evidence" value="ECO:0007669"/>
    <property type="project" value="TreeGrafter"/>
</dbReference>
<keyword evidence="6 13" id="KW-0479">Metal-binding</keyword>
<dbReference type="HOGENOM" id="CLU_013325_1_2_1"/>
<dbReference type="SUPFAM" id="SSF69572">
    <property type="entry name" value="Activating enzymes of the ubiquitin-like proteins"/>
    <property type="match status" value="1"/>
</dbReference>
<dbReference type="PROSITE" id="PS50206">
    <property type="entry name" value="RHODANESE_3"/>
    <property type="match status" value="1"/>
</dbReference>
<keyword evidence="16" id="KW-1185">Reference proteome</keyword>
<evidence type="ECO:0000313" key="16">
    <source>
        <dbReference type="Proteomes" id="UP000016930"/>
    </source>
</evidence>
<dbReference type="GO" id="GO:0070566">
    <property type="term" value="F:adenylyltransferase activity"/>
    <property type="evidence" value="ECO:0007669"/>
    <property type="project" value="InterPro"/>
</dbReference>
<name>M2R311_CERS8</name>
<dbReference type="UniPathway" id="UPA00988"/>
<evidence type="ECO:0000256" key="8">
    <source>
        <dbReference type="ARBA" id="ARBA00022786"/>
    </source>
</evidence>
<evidence type="ECO:0000259" key="14">
    <source>
        <dbReference type="PROSITE" id="PS50206"/>
    </source>
</evidence>
<keyword evidence="4 13" id="KW-0819">tRNA processing</keyword>